<sequence>MIDFCFLLYLSYQFQKKINLNRIQSLFNDYIEVFVGKAIIIPSNITTINSFQYHYHCFQKVIFQKKSNLKIINEHAFDHCHFNTIVIPSSVETISSKVFDSCYSLEKVDFEPHSKLMIIGSYAFHQTIITSIVIPSSVIQIFEGAFCECTRLTKIEFEDNPQLQIIGASAFRSTAFKSIEIPDNVVFIDISAFELCRDLKTISFKNSNLQKICESTFACSGIETLTIPRNVCCLEPLILMM</sequence>
<dbReference type="InterPro" id="IPR032675">
    <property type="entry name" value="LRR_dom_sf"/>
</dbReference>
<keyword evidence="4" id="KW-1185">Reference proteome</keyword>
<accession>A0ABR2GJW5</accession>
<evidence type="ECO:0000313" key="3">
    <source>
        <dbReference type="EMBL" id="KAK8842147.1"/>
    </source>
</evidence>
<dbReference type="InterPro" id="IPR053139">
    <property type="entry name" value="Surface_bspA-like"/>
</dbReference>
<dbReference type="EMBL" id="JAPFFF010000460">
    <property type="protein sequence ID" value="KAK8834232.1"/>
    <property type="molecule type" value="Genomic_DNA"/>
</dbReference>
<organism evidence="2 4">
    <name type="scientific">Tritrichomonas musculus</name>
    <dbReference type="NCBI Taxonomy" id="1915356"/>
    <lineage>
        <taxon>Eukaryota</taxon>
        <taxon>Metamonada</taxon>
        <taxon>Parabasalia</taxon>
        <taxon>Tritrichomonadida</taxon>
        <taxon>Tritrichomonadidae</taxon>
        <taxon>Tritrichomonas</taxon>
    </lineage>
</organism>
<evidence type="ECO:0000313" key="4">
    <source>
        <dbReference type="Proteomes" id="UP001470230"/>
    </source>
</evidence>
<dbReference type="PANTHER" id="PTHR45661:SF3">
    <property type="entry name" value="IG-LIKE DOMAIN-CONTAINING PROTEIN"/>
    <property type="match status" value="1"/>
</dbReference>
<comment type="caution">
    <text evidence="2">The sequence shown here is derived from an EMBL/GenBank/DDBJ whole genome shotgun (WGS) entry which is preliminary data.</text>
</comment>
<proteinExistence type="predicted"/>
<evidence type="ECO:0000313" key="1">
    <source>
        <dbReference type="EMBL" id="KAK8833748.1"/>
    </source>
</evidence>
<dbReference type="Gene3D" id="3.80.10.10">
    <property type="entry name" value="Ribonuclease Inhibitor"/>
    <property type="match status" value="2"/>
</dbReference>
<gene>
    <name evidence="3" type="ORF">M9Y10_026375</name>
    <name evidence="2" type="ORF">M9Y10_032358</name>
    <name evidence="1" type="ORF">M9Y10_040513</name>
</gene>
<reference evidence="2 4" key="1">
    <citation type="submission" date="2024-04" db="EMBL/GenBank/DDBJ databases">
        <title>Tritrichomonas musculus Genome.</title>
        <authorList>
            <person name="Alves-Ferreira E."/>
            <person name="Grigg M."/>
            <person name="Lorenzi H."/>
            <person name="Galac M."/>
        </authorList>
    </citation>
    <scope>NUCLEOTIDE SEQUENCE [LARGE SCALE GENOMIC DNA]</scope>
    <source>
        <strain evidence="2 4">EAF2021</strain>
    </source>
</reference>
<evidence type="ECO:0008006" key="5">
    <source>
        <dbReference type="Google" id="ProtNLM"/>
    </source>
</evidence>
<protein>
    <recommendedName>
        <fullName evidence="5">Surface antigen BspA-like</fullName>
    </recommendedName>
</protein>
<name>A0ABR2GJW5_9EUKA</name>
<dbReference type="Proteomes" id="UP001470230">
    <property type="component" value="Unassembled WGS sequence"/>
</dbReference>
<dbReference type="EMBL" id="JAPFFF010000039">
    <property type="protein sequence ID" value="KAK8842147.1"/>
    <property type="molecule type" value="Genomic_DNA"/>
</dbReference>
<evidence type="ECO:0000313" key="2">
    <source>
        <dbReference type="EMBL" id="KAK8834232.1"/>
    </source>
</evidence>
<dbReference type="Pfam" id="PF13306">
    <property type="entry name" value="LRR_5"/>
    <property type="match status" value="2"/>
</dbReference>
<dbReference type="SUPFAM" id="SSF52058">
    <property type="entry name" value="L domain-like"/>
    <property type="match status" value="1"/>
</dbReference>
<dbReference type="EMBL" id="JAPFFF010000670">
    <property type="protein sequence ID" value="KAK8833748.1"/>
    <property type="molecule type" value="Genomic_DNA"/>
</dbReference>
<dbReference type="InterPro" id="IPR026906">
    <property type="entry name" value="LRR_5"/>
</dbReference>
<dbReference type="PANTHER" id="PTHR45661">
    <property type="entry name" value="SURFACE ANTIGEN"/>
    <property type="match status" value="1"/>
</dbReference>